<proteinExistence type="predicted"/>
<evidence type="ECO:0000313" key="3">
    <source>
        <dbReference type="Proteomes" id="UP000092154"/>
    </source>
</evidence>
<dbReference type="Proteomes" id="UP000092154">
    <property type="component" value="Unassembled WGS sequence"/>
</dbReference>
<reference evidence="2 3" key="1">
    <citation type="submission" date="2016-06" db="EMBL/GenBank/DDBJ databases">
        <title>Comparative genomics of the ectomycorrhizal sister species Rhizopogon vinicolor and Rhizopogon vesiculosus (Basidiomycota: Boletales) reveals a divergence of the mating type B locus.</title>
        <authorList>
            <consortium name="DOE Joint Genome Institute"/>
            <person name="Mujic A.B."/>
            <person name="Kuo A."/>
            <person name="Tritt A."/>
            <person name="Lipzen A."/>
            <person name="Chen C."/>
            <person name="Johnson J."/>
            <person name="Sharma A."/>
            <person name="Barry K."/>
            <person name="Grigoriev I.V."/>
            <person name="Spatafora J.W."/>
        </authorList>
    </citation>
    <scope>NUCLEOTIDE SEQUENCE [LARGE SCALE GENOMIC DNA]</scope>
    <source>
        <strain evidence="2 3">AM-OR11-026</strain>
    </source>
</reference>
<feature type="region of interest" description="Disordered" evidence="1">
    <location>
        <begin position="257"/>
        <end position="279"/>
    </location>
</feature>
<dbReference type="AlphaFoldDB" id="A0A1B7N7K5"/>
<gene>
    <name evidence="2" type="ORF">K503DRAFT_798499</name>
</gene>
<name>A0A1B7N7K5_9AGAM</name>
<dbReference type="EMBL" id="KV448199">
    <property type="protein sequence ID" value="OAX40822.1"/>
    <property type="molecule type" value="Genomic_DNA"/>
</dbReference>
<evidence type="ECO:0000313" key="2">
    <source>
        <dbReference type="EMBL" id="OAX40822.1"/>
    </source>
</evidence>
<feature type="region of interest" description="Disordered" evidence="1">
    <location>
        <begin position="147"/>
        <end position="172"/>
    </location>
</feature>
<dbReference type="STRING" id="1314800.A0A1B7N7K5"/>
<organism evidence="2 3">
    <name type="scientific">Rhizopogon vinicolor AM-OR11-026</name>
    <dbReference type="NCBI Taxonomy" id="1314800"/>
    <lineage>
        <taxon>Eukaryota</taxon>
        <taxon>Fungi</taxon>
        <taxon>Dikarya</taxon>
        <taxon>Basidiomycota</taxon>
        <taxon>Agaricomycotina</taxon>
        <taxon>Agaricomycetes</taxon>
        <taxon>Agaricomycetidae</taxon>
        <taxon>Boletales</taxon>
        <taxon>Suillineae</taxon>
        <taxon>Rhizopogonaceae</taxon>
        <taxon>Rhizopogon</taxon>
    </lineage>
</organism>
<keyword evidence="3" id="KW-1185">Reference proteome</keyword>
<accession>A0A1B7N7K5</accession>
<dbReference type="OrthoDB" id="2673086at2759"/>
<feature type="compositionally biased region" description="Basic and acidic residues" evidence="1">
    <location>
        <begin position="147"/>
        <end position="158"/>
    </location>
</feature>
<evidence type="ECO:0000256" key="1">
    <source>
        <dbReference type="SAM" id="MobiDB-lite"/>
    </source>
</evidence>
<protein>
    <submittedName>
        <fullName evidence="2">Uncharacterized protein</fullName>
    </submittedName>
</protein>
<sequence length="399" mass="43490">MFQQPEVRRNSNILSPFCARVFPDDISAPYDMTVDGQASVSNQICFPGAHGQAMPLKTPVIDSGRNRGQQYYVAPEVKEVRVSHRDVAPPSYRAAMKNDQRSSYIIPPRLRNIEQRVAYGAPLMRQLDINPDQSPFPKQLGILAPDRRLQTTSHKEPTRLSPSLLLASHDPSSLEPASDIKSALRASGIEIGIPSTTRYPEPPTDQSHPPFDQVPALPITPLSLAADPGRAGLVVDPWRARLTAPICDMSSQKSNLRPFQAHSNGVPNRQTTSLEQPERLASLQSPVDDGRMLKPVRSVHVNLPPPSNVKEMIRNVQPPVSSIPRVSVEDVDPVTIKSGTPEPPILPITSNNVKLPPVAGRSSLEASKSLAPEPSDTTAVGISLSASRKNEMCRDCDTV</sequence>
<feature type="compositionally biased region" description="Polar residues" evidence="1">
    <location>
        <begin position="257"/>
        <end position="275"/>
    </location>
</feature>
<dbReference type="InParanoid" id="A0A1B7N7K5"/>